<reference evidence="2 3" key="1">
    <citation type="journal article" date="2010" name="Cell">
        <title>The genome of Naegleria gruberi illuminates early eukaryotic versatility.</title>
        <authorList>
            <person name="Fritz-Laylin L.K."/>
            <person name="Prochnik S.E."/>
            <person name="Ginger M.L."/>
            <person name="Dacks J.B."/>
            <person name="Carpenter M.L."/>
            <person name="Field M.C."/>
            <person name="Kuo A."/>
            <person name="Paredez A."/>
            <person name="Chapman J."/>
            <person name="Pham J."/>
            <person name="Shu S."/>
            <person name="Neupane R."/>
            <person name="Cipriano M."/>
            <person name="Mancuso J."/>
            <person name="Tu H."/>
            <person name="Salamov A."/>
            <person name="Lindquist E."/>
            <person name="Shapiro H."/>
            <person name="Lucas S."/>
            <person name="Grigoriev I.V."/>
            <person name="Cande W.Z."/>
            <person name="Fulton C."/>
            <person name="Rokhsar D.S."/>
            <person name="Dawson S.C."/>
        </authorList>
    </citation>
    <scope>NUCLEOTIDE SEQUENCE [LARGE SCALE GENOMIC DNA]</scope>
    <source>
        <strain evidence="2 3">NEG-M</strain>
    </source>
</reference>
<dbReference type="EMBL" id="GG738897">
    <property type="protein sequence ID" value="EFC39754.1"/>
    <property type="molecule type" value="Genomic_DNA"/>
</dbReference>
<feature type="region of interest" description="Disordered" evidence="1">
    <location>
        <begin position="284"/>
        <end position="322"/>
    </location>
</feature>
<protein>
    <submittedName>
        <fullName evidence="2">Predicted protein</fullName>
    </submittedName>
</protein>
<sequence length="526" mass="59855">MNKRRSTSSVGSSTASSSSSMSVVQQRGFNLYDGSTNHSTASSTTLSSNSVSQSMFPGQTPLLFPPQQQNLQQQQQVLITATKTGHLCTEQEEETRLQYLFQKYYNLEKRHRIEMQWYGHPISNNNNCPAMVDILVTSRKLKNEETSPTEVLFKTHSYEIKLIPNEYFFEWNGGKKSGYNVELKLFKKAVSGKKKKGEESQEVYNEHTDCGVPLISYTYTEDVFTNSWILNLIWPDEKTKTSFRGDFYFSISVYRKIDEDTFRRLFTRVSSRFKIVSKPGVYLSKKRKKSEEDEEVSNEVPSSKKLQPPQKVIPPNSSSSATSTLLLPSLEATPMPTSNSNLNTIFTNTVHDASLFLPLPQTIKQQPLSQLSTQENLLSDNQFFAEMDSNRNLMQPPITNESTKSVDTSLKIDNSQLKPSFDNLFFSQASQPFLSFSLIEPTPKPSSEEINPFSPITPHTPSTPNGIFGEHQQNPQKGVLTLNFSQEGATENDWWFYNTSQLPEKEAQTNDDFYHKMLEDTNNRKV</sequence>
<dbReference type="OMA" id="YEIKLIP"/>
<organism evidence="3">
    <name type="scientific">Naegleria gruberi</name>
    <name type="common">Amoeba</name>
    <dbReference type="NCBI Taxonomy" id="5762"/>
    <lineage>
        <taxon>Eukaryota</taxon>
        <taxon>Discoba</taxon>
        <taxon>Heterolobosea</taxon>
        <taxon>Tetramitia</taxon>
        <taxon>Eutetramitia</taxon>
        <taxon>Vahlkampfiidae</taxon>
        <taxon>Naegleria</taxon>
    </lineage>
</organism>
<proteinExistence type="predicted"/>
<dbReference type="AlphaFoldDB" id="D2VU14"/>
<dbReference type="GeneID" id="8860851"/>
<evidence type="ECO:0000313" key="3">
    <source>
        <dbReference type="Proteomes" id="UP000006671"/>
    </source>
</evidence>
<feature type="compositionally biased region" description="Low complexity" evidence="1">
    <location>
        <begin position="35"/>
        <end position="54"/>
    </location>
</feature>
<evidence type="ECO:0000256" key="1">
    <source>
        <dbReference type="SAM" id="MobiDB-lite"/>
    </source>
</evidence>
<accession>D2VU14</accession>
<dbReference type="KEGG" id="ngr:NAEGRDRAFT_81228"/>
<evidence type="ECO:0000313" key="2">
    <source>
        <dbReference type="EMBL" id="EFC39754.1"/>
    </source>
</evidence>
<feature type="region of interest" description="Disordered" evidence="1">
    <location>
        <begin position="34"/>
        <end position="54"/>
    </location>
</feature>
<dbReference type="InParanoid" id="D2VU14"/>
<dbReference type="Proteomes" id="UP000006671">
    <property type="component" value="Unassembled WGS sequence"/>
</dbReference>
<dbReference type="VEuPathDB" id="AmoebaDB:NAEGRDRAFT_81228"/>
<keyword evidence="3" id="KW-1185">Reference proteome</keyword>
<dbReference type="RefSeq" id="XP_002672498.1">
    <property type="nucleotide sequence ID" value="XM_002672452.1"/>
</dbReference>
<gene>
    <name evidence="2" type="ORF">NAEGRDRAFT_81228</name>
</gene>
<dbReference type="OrthoDB" id="10254823at2759"/>
<feature type="region of interest" description="Disordered" evidence="1">
    <location>
        <begin position="1"/>
        <end position="21"/>
    </location>
</feature>
<feature type="compositionally biased region" description="Low complexity" evidence="1">
    <location>
        <begin position="7"/>
        <end position="21"/>
    </location>
</feature>
<name>D2VU14_NAEGR</name>